<dbReference type="Proteomes" id="UP001057402">
    <property type="component" value="Chromosome 2"/>
</dbReference>
<sequence>MWRLLAAMRRNFRRSGRVADEGAFGGGIGLNHEVVLGVTGQRSPTRGRLVRGGLAIVSRVIRVPNSLLSCVARPNVVNDLDGAWVSGRDFVNVSEMNHLVVDDSMRYAMFI</sequence>
<evidence type="ECO:0000313" key="2">
    <source>
        <dbReference type="Proteomes" id="UP001057402"/>
    </source>
</evidence>
<proteinExistence type="predicted"/>
<name>A0ACB9S4C9_9MYRT</name>
<gene>
    <name evidence="1" type="ORF">MLD38_003020</name>
</gene>
<accession>A0ACB9S4C9</accession>
<organism evidence="1 2">
    <name type="scientific">Melastoma candidum</name>
    <dbReference type="NCBI Taxonomy" id="119954"/>
    <lineage>
        <taxon>Eukaryota</taxon>
        <taxon>Viridiplantae</taxon>
        <taxon>Streptophyta</taxon>
        <taxon>Embryophyta</taxon>
        <taxon>Tracheophyta</taxon>
        <taxon>Spermatophyta</taxon>
        <taxon>Magnoliopsida</taxon>
        <taxon>eudicotyledons</taxon>
        <taxon>Gunneridae</taxon>
        <taxon>Pentapetalae</taxon>
        <taxon>rosids</taxon>
        <taxon>malvids</taxon>
        <taxon>Myrtales</taxon>
        <taxon>Melastomataceae</taxon>
        <taxon>Melastomatoideae</taxon>
        <taxon>Melastomateae</taxon>
        <taxon>Melastoma</taxon>
    </lineage>
</organism>
<comment type="caution">
    <text evidence="1">The sequence shown here is derived from an EMBL/GenBank/DDBJ whole genome shotgun (WGS) entry which is preliminary data.</text>
</comment>
<reference evidence="2" key="1">
    <citation type="journal article" date="2023" name="Front. Plant Sci.">
        <title>Chromosomal-level genome assembly of Melastoma candidum provides insights into trichome evolution.</title>
        <authorList>
            <person name="Zhong Y."/>
            <person name="Wu W."/>
            <person name="Sun C."/>
            <person name="Zou P."/>
            <person name="Liu Y."/>
            <person name="Dai S."/>
            <person name="Zhou R."/>
        </authorList>
    </citation>
    <scope>NUCLEOTIDE SEQUENCE [LARGE SCALE GENOMIC DNA]</scope>
</reference>
<evidence type="ECO:0000313" key="1">
    <source>
        <dbReference type="EMBL" id="KAI4384936.1"/>
    </source>
</evidence>
<keyword evidence="2" id="KW-1185">Reference proteome</keyword>
<protein>
    <submittedName>
        <fullName evidence="1">Uncharacterized protein</fullName>
    </submittedName>
</protein>
<dbReference type="EMBL" id="CM042881">
    <property type="protein sequence ID" value="KAI4384936.1"/>
    <property type="molecule type" value="Genomic_DNA"/>
</dbReference>